<dbReference type="PANTHER" id="PTHR21013">
    <property type="entry name" value="ATP SYNTHASE MITOCHONDRIAL F1 COMPLEX ASSEMBLY FACTOR 2/ATP12 PROTEIN, MITOCHONDRIAL PRECURSOR"/>
    <property type="match status" value="1"/>
</dbReference>
<comment type="subcellular location">
    <subcellularLocation>
        <location evidence="1">Mitochondrion</location>
    </subcellularLocation>
</comment>
<comment type="similarity">
    <text evidence="2">Belongs to the ATP12 family.</text>
</comment>
<evidence type="ECO:0008006" key="8">
    <source>
        <dbReference type="Google" id="ProtNLM"/>
    </source>
</evidence>
<dbReference type="InterPro" id="IPR042272">
    <property type="entry name" value="ATP12_ATP_synth-F1-assembly_N"/>
</dbReference>
<dbReference type="SUPFAM" id="SSF160909">
    <property type="entry name" value="ATP12-like"/>
    <property type="match status" value="1"/>
</dbReference>
<keyword evidence="7" id="KW-1185">Reference proteome</keyword>
<evidence type="ECO:0000256" key="2">
    <source>
        <dbReference type="ARBA" id="ARBA00008231"/>
    </source>
</evidence>
<dbReference type="Pfam" id="PF07542">
    <property type="entry name" value="ATP12"/>
    <property type="match status" value="1"/>
</dbReference>
<dbReference type="Proteomes" id="UP000298061">
    <property type="component" value="Unassembled WGS sequence"/>
</dbReference>
<keyword evidence="5" id="KW-0143">Chaperone</keyword>
<keyword evidence="3" id="KW-0809">Transit peptide</keyword>
<proteinExistence type="inferred from homology"/>
<dbReference type="PANTHER" id="PTHR21013:SF10">
    <property type="entry name" value="ATP SYNTHASE MITOCHONDRIAL F1 COMPLEX ASSEMBLY FACTOR 2"/>
    <property type="match status" value="1"/>
</dbReference>
<sequence length="285" mass="32345">MQAARLARALRLASPATCRRAVWERPFRFAGGFRQYALATEARPEGAPATDTNRAEATLKRFWKTVSVEPRNDGTQLAITLDGRPLKTPSGNQLLLPNRKVLAATLIAKEWEDQQVVLKAHALPMTSIASRAIDATGDEPMRSEIRRDLLKYLDTDTVCFYADPEDPPPLIRLQGEHWDPLLGWVRETFDVEIQTSDSVLFCRQPEETKRKLEEVLKGFDRWQLAAMERATYTTKSFLIALALVRRQLTAEQAALVAQVEVMSQIERWGEVEDSQCRLLIILLLF</sequence>
<dbReference type="AlphaFoldDB" id="A0A4Y9ZR84"/>
<evidence type="ECO:0000256" key="4">
    <source>
        <dbReference type="ARBA" id="ARBA00023128"/>
    </source>
</evidence>
<dbReference type="OrthoDB" id="5673at2759"/>
<dbReference type="InterPro" id="IPR011419">
    <property type="entry name" value="ATP12_ATP_synth-F1-assembly"/>
</dbReference>
<keyword evidence="4" id="KW-0496">Mitochondrion</keyword>
<evidence type="ECO:0000256" key="5">
    <source>
        <dbReference type="ARBA" id="ARBA00023186"/>
    </source>
</evidence>
<comment type="caution">
    <text evidence="6">The sequence shown here is derived from an EMBL/GenBank/DDBJ whole genome shotgun (WGS) entry which is preliminary data.</text>
</comment>
<dbReference type="GO" id="GO:0033615">
    <property type="term" value="P:mitochondrial proton-transporting ATP synthase complex assembly"/>
    <property type="evidence" value="ECO:0007669"/>
    <property type="project" value="TreeGrafter"/>
</dbReference>
<protein>
    <recommendedName>
        <fullName evidence="8">ATP synthase mitochondrial F1 complex assembly factor 2</fullName>
    </recommendedName>
</protein>
<dbReference type="GO" id="GO:0005739">
    <property type="term" value="C:mitochondrion"/>
    <property type="evidence" value="ECO:0007669"/>
    <property type="project" value="UniProtKB-SubCell"/>
</dbReference>
<dbReference type="Gene3D" id="3.30.2180.10">
    <property type="entry name" value="ATP12-like"/>
    <property type="match status" value="1"/>
</dbReference>
<name>A0A4Y9ZR84_9AGAM</name>
<accession>A0A4Y9ZR84</accession>
<dbReference type="EMBL" id="SFCI01001003">
    <property type="protein sequence ID" value="TFY77095.1"/>
    <property type="molecule type" value="Genomic_DNA"/>
</dbReference>
<evidence type="ECO:0000256" key="3">
    <source>
        <dbReference type="ARBA" id="ARBA00022946"/>
    </source>
</evidence>
<evidence type="ECO:0000313" key="6">
    <source>
        <dbReference type="EMBL" id="TFY77095.1"/>
    </source>
</evidence>
<organism evidence="6 7">
    <name type="scientific">Hericium alpestre</name>
    <dbReference type="NCBI Taxonomy" id="135208"/>
    <lineage>
        <taxon>Eukaryota</taxon>
        <taxon>Fungi</taxon>
        <taxon>Dikarya</taxon>
        <taxon>Basidiomycota</taxon>
        <taxon>Agaricomycotina</taxon>
        <taxon>Agaricomycetes</taxon>
        <taxon>Russulales</taxon>
        <taxon>Hericiaceae</taxon>
        <taxon>Hericium</taxon>
    </lineage>
</organism>
<gene>
    <name evidence="6" type="ORF">EWM64_g6916</name>
</gene>
<evidence type="ECO:0000256" key="1">
    <source>
        <dbReference type="ARBA" id="ARBA00004173"/>
    </source>
</evidence>
<dbReference type="Gene3D" id="1.10.3580.10">
    <property type="entry name" value="ATP12 ATPase"/>
    <property type="match status" value="1"/>
</dbReference>
<dbReference type="STRING" id="135208.A0A4Y9ZR84"/>
<dbReference type="InterPro" id="IPR023335">
    <property type="entry name" value="ATP12_ortho_dom_sf"/>
</dbReference>
<evidence type="ECO:0000313" key="7">
    <source>
        <dbReference type="Proteomes" id="UP000298061"/>
    </source>
</evidence>
<reference evidence="6 7" key="1">
    <citation type="submission" date="2019-02" db="EMBL/GenBank/DDBJ databases">
        <title>Genome sequencing of the rare red list fungi Hericium alpestre (H. flagellum).</title>
        <authorList>
            <person name="Buettner E."/>
            <person name="Kellner H."/>
        </authorList>
    </citation>
    <scope>NUCLEOTIDE SEQUENCE [LARGE SCALE GENOMIC DNA]</scope>
    <source>
        <strain evidence="6 7">DSM 108284</strain>
    </source>
</reference>